<dbReference type="PANTHER" id="PTHR35399:SF4">
    <property type="entry name" value="MEMBRANE PROTEIN"/>
    <property type="match status" value="1"/>
</dbReference>
<proteinExistence type="predicted"/>
<protein>
    <submittedName>
        <fullName evidence="1">DUF839 domain-containing protein</fullName>
    </submittedName>
</protein>
<organism evidence="1 2">
    <name type="scientific">Archangium minus</name>
    <dbReference type="NCBI Taxonomy" id="83450"/>
    <lineage>
        <taxon>Bacteria</taxon>
        <taxon>Pseudomonadati</taxon>
        <taxon>Myxococcota</taxon>
        <taxon>Myxococcia</taxon>
        <taxon>Myxococcales</taxon>
        <taxon>Cystobacterineae</taxon>
        <taxon>Archangiaceae</taxon>
        <taxon>Archangium</taxon>
    </lineage>
</organism>
<sequence>MRLNRRHFLHLSAVGSGALVLGPGFWKKAYAAPAQPGPSPYGAISGSPDAQGVRLPAGFASRIIARTGEVVPGTSYTWHGSPDGGACFATGDGGWVYTSNSELPLGGGASAVRFDGGGNVVSAYRILSNTVSNCAGGPTPWNTWLSCEEWDGGHVWECDPFNPSQGVERKELGTFAHEAVAVDPLGRRLYLTEDRSNGRFYRFTPSNWPSLESGTLEAARISGDALAGTATLSWYKVSASVPAWLQLAALWTSAFDGGEGCWYDSGVVYFTTKGDNRVWAHTPATGRLEIIYDDGLHPDSPLTGVDNVTVSRSGDLYVAEDGGDLQICIITPDRVVAPFLQLEGHAGSEITGPAFSPDGHRLYFSSQRGTNGRGVTFEVTGPFR</sequence>
<dbReference type="PROSITE" id="PS51318">
    <property type="entry name" value="TAT"/>
    <property type="match status" value="1"/>
</dbReference>
<dbReference type="Proteomes" id="UP001611383">
    <property type="component" value="Chromosome"/>
</dbReference>
<name>A0ABY9WM34_9BACT</name>
<dbReference type="SUPFAM" id="SSF75011">
    <property type="entry name" value="3-carboxy-cis,cis-mucoante lactonizing enzyme"/>
    <property type="match status" value="1"/>
</dbReference>
<dbReference type="InterPro" id="IPR011042">
    <property type="entry name" value="6-blade_b-propeller_TolB-like"/>
</dbReference>
<gene>
    <name evidence="1" type="ORF">F0U60_12630</name>
</gene>
<dbReference type="InterPro" id="IPR008557">
    <property type="entry name" value="PhoX"/>
</dbReference>
<dbReference type="Pfam" id="PF07676">
    <property type="entry name" value="PD40"/>
    <property type="match status" value="1"/>
</dbReference>
<accession>A0ABY9WM34</accession>
<dbReference type="SUPFAM" id="SSF63825">
    <property type="entry name" value="YWTD domain"/>
    <property type="match status" value="1"/>
</dbReference>
<dbReference type="Pfam" id="PF05787">
    <property type="entry name" value="PhoX"/>
    <property type="match status" value="2"/>
</dbReference>
<dbReference type="RefSeq" id="WP_395818473.1">
    <property type="nucleotide sequence ID" value="NZ_CP043494.1"/>
</dbReference>
<evidence type="ECO:0000313" key="1">
    <source>
        <dbReference type="EMBL" id="WNG44844.1"/>
    </source>
</evidence>
<dbReference type="EMBL" id="CP043494">
    <property type="protein sequence ID" value="WNG44844.1"/>
    <property type="molecule type" value="Genomic_DNA"/>
</dbReference>
<evidence type="ECO:0000313" key="2">
    <source>
        <dbReference type="Proteomes" id="UP001611383"/>
    </source>
</evidence>
<dbReference type="Gene3D" id="2.120.10.30">
    <property type="entry name" value="TolB, C-terminal domain"/>
    <property type="match status" value="1"/>
</dbReference>
<dbReference type="InterPro" id="IPR006311">
    <property type="entry name" value="TAT_signal"/>
</dbReference>
<dbReference type="PANTHER" id="PTHR35399">
    <property type="entry name" value="SLR8030 PROTEIN"/>
    <property type="match status" value="1"/>
</dbReference>
<reference evidence="1 2" key="1">
    <citation type="submission" date="2019-08" db="EMBL/GenBank/DDBJ databases">
        <title>Archangium and Cystobacter genomes.</title>
        <authorList>
            <person name="Chen I.-C.K."/>
            <person name="Wielgoss S."/>
        </authorList>
    </citation>
    <scope>NUCLEOTIDE SEQUENCE [LARGE SCALE GENOMIC DNA]</scope>
    <source>
        <strain evidence="1 2">Cbm 6</strain>
    </source>
</reference>
<keyword evidence="2" id="KW-1185">Reference proteome</keyword>
<dbReference type="InterPro" id="IPR011659">
    <property type="entry name" value="WD40"/>
</dbReference>